<dbReference type="AlphaFoldDB" id="A0A2H0UMU4"/>
<comment type="caution">
    <text evidence="3">The sequence shown here is derived from an EMBL/GenBank/DDBJ whole genome shotgun (WGS) entry which is preliminary data.</text>
</comment>
<feature type="transmembrane region" description="Helical" evidence="1">
    <location>
        <begin position="42"/>
        <end position="65"/>
    </location>
</feature>
<gene>
    <name evidence="3" type="ORF">COU10_03015</name>
</gene>
<accession>A0A2H0UMU4</accession>
<dbReference type="InterPro" id="IPR043993">
    <property type="entry name" value="T4SS_pilin"/>
</dbReference>
<name>A0A2H0UMU4_9BACT</name>
<keyword evidence="1" id="KW-0472">Membrane</keyword>
<dbReference type="EMBL" id="PFBC01000048">
    <property type="protein sequence ID" value="PIR87739.1"/>
    <property type="molecule type" value="Genomic_DNA"/>
</dbReference>
<reference evidence="4" key="1">
    <citation type="submission" date="2017-09" db="EMBL/GenBank/DDBJ databases">
        <title>Depth-based differentiation of microbial function through sediment-hosted aquifers and enrichment of novel symbionts in the deep terrestrial subsurface.</title>
        <authorList>
            <person name="Probst A.J."/>
            <person name="Ladd B."/>
            <person name="Jarett J.K."/>
            <person name="Geller-Mcgrath D.E."/>
            <person name="Sieber C.M.K."/>
            <person name="Emerson J.B."/>
            <person name="Anantharaman K."/>
            <person name="Thomas B.C."/>
            <person name="Malmstrom R."/>
            <person name="Stieglmeier M."/>
            <person name="Klingl A."/>
            <person name="Woyke T."/>
            <person name="Ryan C.M."/>
            <person name="Banfield J.F."/>
        </authorList>
    </citation>
    <scope>NUCLEOTIDE SEQUENCE [LARGE SCALE GENOMIC DNA]</scope>
</reference>
<protein>
    <recommendedName>
        <fullName evidence="5">TrbC/VIRB2 family protein</fullName>
    </recommendedName>
</protein>
<evidence type="ECO:0000313" key="3">
    <source>
        <dbReference type="EMBL" id="PIR87739.1"/>
    </source>
</evidence>
<feature type="chain" id="PRO_5013735793" description="TrbC/VIRB2 family protein" evidence="2">
    <location>
        <begin position="19"/>
        <end position="106"/>
    </location>
</feature>
<feature type="transmembrane region" description="Helical" evidence="1">
    <location>
        <begin position="77"/>
        <end position="98"/>
    </location>
</feature>
<evidence type="ECO:0008006" key="5">
    <source>
        <dbReference type="Google" id="ProtNLM"/>
    </source>
</evidence>
<organism evidence="3 4">
    <name type="scientific">Candidatus Harrisonbacteria bacterium CG10_big_fil_rev_8_21_14_0_10_45_28</name>
    <dbReference type="NCBI Taxonomy" id="1974586"/>
    <lineage>
        <taxon>Bacteria</taxon>
        <taxon>Candidatus Harrisoniibacteriota</taxon>
    </lineage>
</organism>
<keyword evidence="2" id="KW-0732">Signal</keyword>
<dbReference type="Pfam" id="PF18895">
    <property type="entry name" value="T4SS_pilin"/>
    <property type="match status" value="1"/>
</dbReference>
<feature type="signal peptide" evidence="2">
    <location>
        <begin position="1"/>
        <end position="18"/>
    </location>
</feature>
<evidence type="ECO:0000256" key="1">
    <source>
        <dbReference type="SAM" id="Phobius"/>
    </source>
</evidence>
<keyword evidence="1" id="KW-1133">Transmembrane helix</keyword>
<keyword evidence="1" id="KW-0812">Transmembrane</keyword>
<proteinExistence type="predicted"/>
<dbReference type="Proteomes" id="UP000230903">
    <property type="component" value="Unassembled WGS sequence"/>
</dbReference>
<evidence type="ECO:0000256" key="2">
    <source>
        <dbReference type="SAM" id="SignalP"/>
    </source>
</evidence>
<sequence length="106" mass="11523">MKAKLTTLLFMISPVALAVKLTNPLGEGATFRTLLDQVFTSLYGILMVILPIIIIIGAFQMLFATGEPEKFKKGQRTIVYAVIGLVVVLLSKGIVAIVERIFQTGV</sequence>
<evidence type="ECO:0000313" key="4">
    <source>
        <dbReference type="Proteomes" id="UP000230903"/>
    </source>
</evidence>